<dbReference type="Gene3D" id="1.20.910.10">
    <property type="entry name" value="Heme oxygenase-like"/>
    <property type="match status" value="1"/>
</dbReference>
<dbReference type="RefSeq" id="WP_331214906.1">
    <property type="nucleotide sequence ID" value="NZ_JAZGQK010000012.1"/>
</dbReference>
<dbReference type="InterPro" id="IPR016084">
    <property type="entry name" value="Haem_Oase-like_multi-hlx"/>
</dbReference>
<dbReference type="InterPro" id="IPR004305">
    <property type="entry name" value="Thiaminase-2/PQQC"/>
</dbReference>
<protein>
    <recommendedName>
        <fullName evidence="2">Thiaminase-2/PQQC domain-containing protein</fullName>
    </recommendedName>
</protein>
<dbReference type="Pfam" id="PF03070">
    <property type="entry name" value="TENA_THI-4"/>
    <property type="match status" value="1"/>
</dbReference>
<evidence type="ECO:0000256" key="1">
    <source>
        <dbReference type="ARBA" id="ARBA00004948"/>
    </source>
</evidence>
<accession>A0ABU7RTH3</accession>
<evidence type="ECO:0000313" key="4">
    <source>
        <dbReference type="Proteomes" id="UP001332243"/>
    </source>
</evidence>
<evidence type="ECO:0000259" key="2">
    <source>
        <dbReference type="Pfam" id="PF03070"/>
    </source>
</evidence>
<comment type="pathway">
    <text evidence="1">Cofactor biosynthesis; thiamine diphosphate biosynthesis.</text>
</comment>
<name>A0ABU7RTH3_9ACTN</name>
<keyword evidence="4" id="KW-1185">Reference proteome</keyword>
<sequence length="219" mass="22996">MTTGARELLETMRARADIDPLANPFVAAVVEGRAPVASVAAFAAEERHIIPSDRRSFLLLAARAEEPVAVEFFTTLAQGENLVLPMVSALAAGAGMAGPALAAYEPQAGCQAYPGYVAWLALNADPAGAALALVANFAAWGGYCAALAGALRERYGFDDTSCAFLDFFATPAPGLAEQAVRAAQEALDAGRPLTHARRYARLLHDVETTFWHTLAAVAH</sequence>
<gene>
    <name evidence="3" type="ORF">V1633_14955</name>
</gene>
<feature type="domain" description="Thiaminase-2/PQQC" evidence="2">
    <location>
        <begin position="24"/>
        <end position="190"/>
    </location>
</feature>
<reference evidence="3 4" key="1">
    <citation type="submission" date="2024-01" db="EMBL/GenBank/DDBJ databases">
        <title>Genome insights into Plantactinospora sonchi sp. nov.</title>
        <authorList>
            <person name="Wang L."/>
        </authorList>
    </citation>
    <scope>NUCLEOTIDE SEQUENCE [LARGE SCALE GENOMIC DNA]</scope>
    <source>
        <strain evidence="3 4">NEAU-QY2</strain>
    </source>
</reference>
<dbReference type="EMBL" id="JAZGQK010000012">
    <property type="protein sequence ID" value="MEE6259786.1"/>
    <property type="molecule type" value="Genomic_DNA"/>
</dbReference>
<organism evidence="3 4">
    <name type="scientific">Plantactinospora sonchi</name>
    <dbReference type="NCBI Taxonomy" id="1544735"/>
    <lineage>
        <taxon>Bacteria</taxon>
        <taxon>Bacillati</taxon>
        <taxon>Actinomycetota</taxon>
        <taxon>Actinomycetes</taxon>
        <taxon>Micromonosporales</taxon>
        <taxon>Micromonosporaceae</taxon>
        <taxon>Plantactinospora</taxon>
    </lineage>
</organism>
<proteinExistence type="predicted"/>
<dbReference type="Proteomes" id="UP001332243">
    <property type="component" value="Unassembled WGS sequence"/>
</dbReference>
<evidence type="ECO:0000313" key="3">
    <source>
        <dbReference type="EMBL" id="MEE6259786.1"/>
    </source>
</evidence>
<dbReference type="SUPFAM" id="SSF48613">
    <property type="entry name" value="Heme oxygenase-like"/>
    <property type="match status" value="1"/>
</dbReference>
<comment type="caution">
    <text evidence="3">The sequence shown here is derived from an EMBL/GenBank/DDBJ whole genome shotgun (WGS) entry which is preliminary data.</text>
</comment>